<accession>A0AAU7PPE9</accession>
<proteinExistence type="inferred from homology"/>
<comment type="similarity">
    <text evidence="1">Belongs to the eIF-2B alpha/beta/delta subunits family. MtnA subfamily.</text>
</comment>
<evidence type="ECO:0000256" key="2">
    <source>
        <dbReference type="ARBA" id="ARBA00023235"/>
    </source>
</evidence>
<evidence type="ECO:0000313" key="3">
    <source>
        <dbReference type="EMBL" id="XBS54130.1"/>
    </source>
</evidence>
<organism evidence="3">
    <name type="scientific">Lacrimispora sp. BS-2</name>
    <dbReference type="NCBI Taxonomy" id="3151850"/>
    <lineage>
        <taxon>Bacteria</taxon>
        <taxon>Bacillati</taxon>
        <taxon>Bacillota</taxon>
        <taxon>Clostridia</taxon>
        <taxon>Lachnospirales</taxon>
        <taxon>Lachnospiraceae</taxon>
        <taxon>Lacrimispora</taxon>
    </lineage>
</organism>
<dbReference type="InterPro" id="IPR000649">
    <property type="entry name" value="IF-2B-related"/>
</dbReference>
<dbReference type="AlphaFoldDB" id="A0AAU7PPE9"/>
<dbReference type="GO" id="GO:0046523">
    <property type="term" value="F:S-methyl-5-thioribose-1-phosphate isomerase activity"/>
    <property type="evidence" value="ECO:0007669"/>
    <property type="project" value="TreeGrafter"/>
</dbReference>
<name>A0AAU7PPE9_9FIRM</name>
<dbReference type="Pfam" id="PF01008">
    <property type="entry name" value="IF-2B"/>
    <property type="match status" value="1"/>
</dbReference>
<dbReference type="EMBL" id="CP157940">
    <property type="protein sequence ID" value="XBS54130.1"/>
    <property type="molecule type" value="Genomic_DNA"/>
</dbReference>
<sequence length="349" mass="39056">MKRGDEGLAFMLRYENVAWYEDGMVRILDRRIYPVRTEYVVCRKHEEVAQAIADMVTQSAGPYTAAAMGMALAAYEVMKSGRADVEEYMEHAAYTLSHARPTTVKAMVKITDGAMEVVREKVREGETGQKLVDAMQEYAFHYINNNYLKYCKVGSYLADQIPKNGTVMTICFAETVIGTALRECRNRGNEIKMICAETRPYFQGARLTASVACDMGFDVTVVSDNMPGYAMKEKKVDVFTSAADVITMDGYVVNKVGTFQMALMANYWGIPYYATGEPNEAHKTIDTVRIEERDPEQVLEAMGTRVTMPGVKGYYPAFDITPPKLCDGVVTDKGIFAPLNLNAYFNQIK</sequence>
<dbReference type="RefSeq" id="WP_349946570.1">
    <property type="nucleotide sequence ID" value="NZ_CP157940.1"/>
</dbReference>
<dbReference type="PANTHER" id="PTHR43475">
    <property type="entry name" value="METHYLTHIORIBOSE-1-PHOSPHATE ISOMERASE"/>
    <property type="match status" value="1"/>
</dbReference>
<reference evidence="3" key="1">
    <citation type="submission" date="2024-06" db="EMBL/GenBank/DDBJ databases">
        <title>Lacrimispora cavernae sp. nov., a novel anaerobe isolated from bat guano pile inside a cave.</title>
        <authorList>
            <person name="Miller S.L."/>
            <person name="Lu N."/>
            <person name="King J."/>
            <person name="Sankaranarayanan K."/>
            <person name="Lawson P.A."/>
        </authorList>
    </citation>
    <scope>NUCLEOTIDE SEQUENCE</scope>
    <source>
        <strain evidence="3">BS-2</strain>
    </source>
</reference>
<dbReference type="PANTHER" id="PTHR43475:SF1">
    <property type="entry name" value="METHYLTHIORIBOSE-1-PHOSPHATE ISOMERASE"/>
    <property type="match status" value="1"/>
</dbReference>
<dbReference type="InterPro" id="IPR027363">
    <property type="entry name" value="M1Pi_N"/>
</dbReference>
<keyword evidence="2 3" id="KW-0413">Isomerase</keyword>
<dbReference type="NCBIfam" id="TIGR00524">
    <property type="entry name" value="eIF-2B_rel"/>
    <property type="match status" value="1"/>
</dbReference>
<gene>
    <name evidence="3" type="ORF">ABFV83_20435</name>
</gene>
<dbReference type="InterPro" id="IPR042529">
    <property type="entry name" value="IF_2B-like_C"/>
</dbReference>
<dbReference type="InterPro" id="IPR011559">
    <property type="entry name" value="Initiation_fac_2B_a/b/d"/>
</dbReference>
<dbReference type="InterPro" id="IPR037171">
    <property type="entry name" value="NagB/RpiA_transferase-like"/>
</dbReference>
<dbReference type="GO" id="GO:0019509">
    <property type="term" value="P:L-methionine salvage from methylthioadenosine"/>
    <property type="evidence" value="ECO:0007669"/>
    <property type="project" value="TreeGrafter"/>
</dbReference>
<protein>
    <submittedName>
        <fullName evidence="3">S-methyl-5-thioribose-1-phosphate isomerase</fullName>
    </submittedName>
</protein>
<dbReference type="SUPFAM" id="SSF100950">
    <property type="entry name" value="NagB/RpiA/CoA transferase-like"/>
    <property type="match status" value="1"/>
</dbReference>
<dbReference type="Gene3D" id="3.40.50.10470">
    <property type="entry name" value="Translation initiation factor eif-2b, domain 2"/>
    <property type="match status" value="1"/>
</dbReference>
<dbReference type="NCBIfam" id="NF004326">
    <property type="entry name" value="PRK05720.1"/>
    <property type="match status" value="1"/>
</dbReference>
<dbReference type="Gene3D" id="1.20.120.420">
    <property type="entry name" value="translation initiation factor eif-2b, domain 1"/>
    <property type="match status" value="1"/>
</dbReference>
<evidence type="ECO:0000256" key="1">
    <source>
        <dbReference type="ARBA" id="ARBA00009117"/>
    </source>
</evidence>